<protein>
    <submittedName>
        <fullName evidence="3">Alkylation response protein AidB-like acyl-CoA dehydrogenase</fullName>
    </submittedName>
</protein>
<dbReference type="RefSeq" id="WP_145600451.1">
    <property type="nucleotide sequence ID" value="NZ_JOIJ01000005.1"/>
</dbReference>
<comment type="caution">
    <text evidence="3">The sequence shown here is derived from an EMBL/GenBank/DDBJ whole genome shotgun (WGS) entry which is preliminary data.</text>
</comment>
<dbReference type="EMBL" id="VLJV01000001">
    <property type="protein sequence ID" value="TWH20702.1"/>
    <property type="molecule type" value="Genomic_DNA"/>
</dbReference>
<dbReference type="InterPro" id="IPR009100">
    <property type="entry name" value="AcylCoA_DH/oxidase_NM_dom_sf"/>
</dbReference>
<reference evidence="3 4" key="1">
    <citation type="submission" date="2019-07" db="EMBL/GenBank/DDBJ databases">
        <title>R&amp;d 2014.</title>
        <authorList>
            <person name="Klenk H.-P."/>
        </authorList>
    </citation>
    <scope>NUCLEOTIDE SEQUENCE [LARGE SCALE GENOMIC DNA]</scope>
    <source>
        <strain evidence="3 4">DSM 43194</strain>
    </source>
</reference>
<dbReference type="InterPro" id="IPR036250">
    <property type="entry name" value="AcylCo_DH-like_C"/>
</dbReference>
<dbReference type="Gene3D" id="1.20.140.10">
    <property type="entry name" value="Butyryl-CoA Dehydrogenase, subunit A, domain 3"/>
    <property type="match status" value="1"/>
</dbReference>
<dbReference type="Proteomes" id="UP000317303">
    <property type="component" value="Unassembled WGS sequence"/>
</dbReference>
<dbReference type="SUPFAM" id="SSF56645">
    <property type="entry name" value="Acyl-CoA dehydrogenase NM domain-like"/>
    <property type="match status" value="1"/>
</dbReference>
<dbReference type="SUPFAM" id="SSF47203">
    <property type="entry name" value="Acyl-CoA dehydrogenase C-terminal domain-like"/>
    <property type="match status" value="1"/>
</dbReference>
<sequence>MDSCTTSQRPIAAPAASAWLLLSSPQSWTGLAGAFTVDFAGRRGDGTWERARYRLTTPEASAEVTVATDARDRVATLTPDDAEAPALRWRVDEADDGTGILRWQVTGELPAAVDSVWRAVADADTALVRWAAVMTRMRAIADAGDPAAVARALAPFLRDRAEHSAAAATLDAGCVAAIRAGGLFRLGAPDVLGGRDYDFRTVVDTVAELSAADAAAGWCTFIGNQSAYLAWFDEPVAKEFAGGDGGVILAGSTAISGQAEPSGTDTYRVSGRWRFNSGCLHADWLMGGVTVPTEGGAEPMLAVVPRRSAEIVDTWHVAGLAGTGSHDLVLTDCEVPARRLAPLFSATARCGGRLHRLSPYNIQGVLMIGLPLGIARRALDEIAALAGNAPLLDDVDVAVELARLETDLAAARALALHTVDDYCERFGDDANPPSRDDPRLALALRHVTDTAKRIVGEANLLGAHAANPALERCQRDIVAAGQHLAVSDDVVRRNAVRFIGGDRP</sequence>
<gene>
    <name evidence="3" type="ORF">JD82_02549</name>
</gene>
<dbReference type="InterPro" id="IPR046373">
    <property type="entry name" value="Acyl-CoA_Oxase/DH_mid-dom_sf"/>
</dbReference>
<keyword evidence="4" id="KW-1185">Reference proteome</keyword>
<dbReference type="AlphaFoldDB" id="A0A660CB60"/>
<evidence type="ECO:0000313" key="4">
    <source>
        <dbReference type="Proteomes" id="UP000317303"/>
    </source>
</evidence>
<dbReference type="Pfam" id="PF08028">
    <property type="entry name" value="Acyl-CoA_dh_2"/>
    <property type="match status" value="1"/>
</dbReference>
<evidence type="ECO:0000313" key="3">
    <source>
        <dbReference type="EMBL" id="TWH20702.1"/>
    </source>
</evidence>
<evidence type="ECO:0000256" key="1">
    <source>
        <dbReference type="ARBA" id="ARBA00023002"/>
    </source>
</evidence>
<name>A0A660CB60_9PSEU</name>
<dbReference type="OrthoDB" id="3402961at2"/>
<dbReference type="Gene3D" id="1.10.540.10">
    <property type="entry name" value="Acyl-CoA dehydrogenase/oxidase, N-terminal domain"/>
    <property type="match status" value="1"/>
</dbReference>
<dbReference type="GO" id="GO:0050660">
    <property type="term" value="F:flavin adenine dinucleotide binding"/>
    <property type="evidence" value="ECO:0007669"/>
    <property type="project" value="InterPro"/>
</dbReference>
<feature type="domain" description="Acyl-CoA dehydrogenase C-terminal" evidence="2">
    <location>
        <begin position="372"/>
        <end position="487"/>
    </location>
</feature>
<accession>A0A660CB60</accession>
<dbReference type="Gene3D" id="2.40.110.10">
    <property type="entry name" value="Butyryl-CoA Dehydrogenase, subunit A, domain 2"/>
    <property type="match status" value="1"/>
</dbReference>
<organism evidence="3 4">
    <name type="scientific">Prauserella rugosa</name>
    <dbReference type="NCBI Taxonomy" id="43354"/>
    <lineage>
        <taxon>Bacteria</taxon>
        <taxon>Bacillati</taxon>
        <taxon>Actinomycetota</taxon>
        <taxon>Actinomycetes</taxon>
        <taxon>Pseudonocardiales</taxon>
        <taxon>Pseudonocardiaceae</taxon>
        <taxon>Prauserella</taxon>
    </lineage>
</organism>
<keyword evidence="1" id="KW-0560">Oxidoreductase</keyword>
<dbReference type="InterPro" id="IPR013107">
    <property type="entry name" value="Acyl-CoA_DH_C"/>
</dbReference>
<dbReference type="GO" id="GO:0016627">
    <property type="term" value="F:oxidoreductase activity, acting on the CH-CH group of donors"/>
    <property type="evidence" value="ECO:0007669"/>
    <property type="project" value="InterPro"/>
</dbReference>
<dbReference type="InterPro" id="IPR037069">
    <property type="entry name" value="AcylCoA_DH/ox_N_sf"/>
</dbReference>
<proteinExistence type="predicted"/>
<evidence type="ECO:0000259" key="2">
    <source>
        <dbReference type="Pfam" id="PF08028"/>
    </source>
</evidence>